<protein>
    <recommendedName>
        <fullName evidence="4">Secreted protein</fullName>
    </recommendedName>
</protein>
<evidence type="ECO:0000313" key="3">
    <source>
        <dbReference type="Proteomes" id="UP000188551"/>
    </source>
</evidence>
<gene>
    <name evidence="2" type="ORF">B0293_39420</name>
</gene>
<reference evidence="2 3" key="1">
    <citation type="submission" date="2017-02" db="EMBL/GenBank/DDBJ databases">
        <title>Amycolatopsis azurea DSM 43854 draft genome.</title>
        <authorList>
            <person name="Mayilraj S."/>
        </authorList>
    </citation>
    <scope>NUCLEOTIDE SEQUENCE [LARGE SCALE GENOMIC DNA]</scope>
    <source>
        <strain evidence="2 3">DSM 43854</strain>
    </source>
</reference>
<name>A0ABX3J088_9PSEU</name>
<accession>A0ABX3J088</accession>
<feature type="compositionally biased region" description="Basic and acidic residues" evidence="1">
    <location>
        <begin position="49"/>
        <end position="64"/>
    </location>
</feature>
<keyword evidence="3" id="KW-1185">Reference proteome</keyword>
<evidence type="ECO:0008006" key="4">
    <source>
        <dbReference type="Google" id="ProtNLM"/>
    </source>
</evidence>
<proteinExistence type="predicted"/>
<sequence>MFWVVLLGGKAKAACSFARRHADLGCRESHVRNVEGCERGFRNASGTPPHHENRQTRGEVRESLLEGPRVPQGGLHGPEYRPTAAGTIPA</sequence>
<dbReference type="Proteomes" id="UP000188551">
    <property type="component" value="Unassembled WGS sequence"/>
</dbReference>
<dbReference type="EMBL" id="MUXN01000031">
    <property type="protein sequence ID" value="OOC01089.1"/>
    <property type="molecule type" value="Genomic_DNA"/>
</dbReference>
<evidence type="ECO:0000256" key="1">
    <source>
        <dbReference type="SAM" id="MobiDB-lite"/>
    </source>
</evidence>
<organism evidence="2 3">
    <name type="scientific">Amycolatopsis azurea DSM 43854</name>
    <dbReference type="NCBI Taxonomy" id="1238180"/>
    <lineage>
        <taxon>Bacteria</taxon>
        <taxon>Bacillati</taxon>
        <taxon>Actinomycetota</taxon>
        <taxon>Actinomycetes</taxon>
        <taxon>Pseudonocardiales</taxon>
        <taxon>Pseudonocardiaceae</taxon>
        <taxon>Amycolatopsis</taxon>
    </lineage>
</organism>
<comment type="caution">
    <text evidence="2">The sequence shown here is derived from an EMBL/GenBank/DDBJ whole genome shotgun (WGS) entry which is preliminary data.</text>
</comment>
<evidence type="ECO:0000313" key="2">
    <source>
        <dbReference type="EMBL" id="OOC01089.1"/>
    </source>
</evidence>
<feature type="region of interest" description="Disordered" evidence="1">
    <location>
        <begin position="40"/>
        <end position="90"/>
    </location>
</feature>